<name>A0A0V1GNW8_TRIPS</name>
<accession>A0A0V1GNW8</accession>
<protein>
    <submittedName>
        <fullName evidence="1">Uncharacterized protein</fullName>
    </submittedName>
</protein>
<sequence>LQTMDNMTQIKREQSCLNSVKLGKGCFEMMKLFLTSIQLSISNEENKTFEQGRHKAERRWYKVEERKIAGACG</sequence>
<evidence type="ECO:0000313" key="2">
    <source>
        <dbReference type="Proteomes" id="UP000054805"/>
    </source>
</evidence>
<reference evidence="1 2" key="1">
    <citation type="submission" date="2015-01" db="EMBL/GenBank/DDBJ databases">
        <title>Evolution of Trichinella species and genotypes.</title>
        <authorList>
            <person name="Korhonen P.K."/>
            <person name="Edoardo P."/>
            <person name="Giuseppe L.R."/>
            <person name="Gasser R.B."/>
        </authorList>
    </citation>
    <scope>NUCLEOTIDE SEQUENCE [LARGE SCALE GENOMIC DNA]</scope>
    <source>
        <strain evidence="1">ISS588</strain>
    </source>
</reference>
<comment type="caution">
    <text evidence="1">The sequence shown here is derived from an EMBL/GenBank/DDBJ whole genome shotgun (WGS) entry which is preliminary data.</text>
</comment>
<dbReference type="EMBL" id="JYDS01000978">
    <property type="protein sequence ID" value="KRY99967.1"/>
    <property type="molecule type" value="Genomic_DNA"/>
</dbReference>
<feature type="non-terminal residue" evidence="1">
    <location>
        <position position="1"/>
    </location>
</feature>
<evidence type="ECO:0000313" key="1">
    <source>
        <dbReference type="EMBL" id="KRY99967.1"/>
    </source>
</evidence>
<organism evidence="1 2">
    <name type="scientific">Trichinella pseudospiralis</name>
    <name type="common">Parasitic roundworm</name>
    <dbReference type="NCBI Taxonomy" id="6337"/>
    <lineage>
        <taxon>Eukaryota</taxon>
        <taxon>Metazoa</taxon>
        <taxon>Ecdysozoa</taxon>
        <taxon>Nematoda</taxon>
        <taxon>Enoplea</taxon>
        <taxon>Dorylaimia</taxon>
        <taxon>Trichinellida</taxon>
        <taxon>Trichinellidae</taxon>
        <taxon>Trichinella</taxon>
    </lineage>
</organism>
<gene>
    <name evidence="1" type="ORF">T4B_4252</name>
</gene>
<proteinExistence type="predicted"/>
<keyword evidence="2" id="KW-1185">Reference proteome</keyword>
<dbReference type="Proteomes" id="UP000054805">
    <property type="component" value="Unassembled WGS sequence"/>
</dbReference>
<dbReference type="AlphaFoldDB" id="A0A0V1GNW8"/>